<dbReference type="RefSeq" id="WP_092885242.1">
    <property type="nucleotide sequence ID" value="NZ_FOOI01000011.1"/>
</dbReference>
<evidence type="ECO:0000313" key="3">
    <source>
        <dbReference type="EMBL" id="SFH04191.1"/>
    </source>
</evidence>
<protein>
    <submittedName>
        <fullName evidence="3">Uncharacterized protein</fullName>
    </submittedName>
</protein>
<name>A0A1I2WX06_9ACTN</name>
<reference evidence="2 5" key="2">
    <citation type="submission" date="2020-07" db="EMBL/GenBank/DDBJ databases">
        <title>Sequencing the genomes of 1000 actinobacteria strains.</title>
        <authorList>
            <person name="Klenk H.-P."/>
        </authorList>
    </citation>
    <scope>NUCLEOTIDE SEQUENCE [LARGE SCALE GENOMIC DNA]</scope>
    <source>
        <strain evidence="2 5">DSM 45117</strain>
    </source>
</reference>
<evidence type="ECO:0000256" key="1">
    <source>
        <dbReference type="SAM" id="MobiDB-lite"/>
    </source>
</evidence>
<keyword evidence="5" id="KW-1185">Reference proteome</keyword>
<dbReference type="EMBL" id="FOOI01000011">
    <property type="protein sequence ID" value="SFH04191.1"/>
    <property type="molecule type" value="Genomic_DNA"/>
</dbReference>
<reference evidence="3 4" key="1">
    <citation type="submission" date="2016-10" db="EMBL/GenBank/DDBJ databases">
        <authorList>
            <person name="de Groot N.N."/>
        </authorList>
    </citation>
    <scope>NUCLEOTIDE SEQUENCE [LARGE SCALE GENOMIC DNA]</scope>
    <source>
        <strain evidence="3 4">CPCC 202808</strain>
    </source>
</reference>
<evidence type="ECO:0000313" key="4">
    <source>
        <dbReference type="Proteomes" id="UP000199052"/>
    </source>
</evidence>
<dbReference type="STRING" id="504797.SAMN05421678_11175"/>
<feature type="region of interest" description="Disordered" evidence="1">
    <location>
        <begin position="89"/>
        <end position="112"/>
    </location>
</feature>
<sequence>MGHDEIAAALFHHVPSTFPHLCLVATEGDEMVARAFAAPFALHTDRRGTLPAGGWDRVLTWAFRDHRDGTKPDTVSALEIAVRPDRLRRLRRTERLGPAPPLSCRSDRRRCG</sequence>
<proteinExistence type="predicted"/>
<accession>A0A1I2WX06</accession>
<evidence type="ECO:0000313" key="2">
    <source>
        <dbReference type="EMBL" id="NYH85103.1"/>
    </source>
</evidence>
<dbReference type="AlphaFoldDB" id="A0A1I2WX06"/>
<gene>
    <name evidence="2" type="ORF">FHR37_003954</name>
    <name evidence="3" type="ORF">SAMN05421678_11175</name>
</gene>
<dbReference type="OrthoDB" id="342444at2"/>
<dbReference type="Proteomes" id="UP000533017">
    <property type="component" value="Unassembled WGS sequence"/>
</dbReference>
<organism evidence="3 4">
    <name type="scientific">Actinopolymorpha cephalotaxi</name>
    <dbReference type="NCBI Taxonomy" id="504797"/>
    <lineage>
        <taxon>Bacteria</taxon>
        <taxon>Bacillati</taxon>
        <taxon>Actinomycetota</taxon>
        <taxon>Actinomycetes</taxon>
        <taxon>Propionibacteriales</taxon>
        <taxon>Actinopolymorphaceae</taxon>
        <taxon>Actinopolymorpha</taxon>
    </lineage>
</organism>
<evidence type="ECO:0000313" key="5">
    <source>
        <dbReference type="Proteomes" id="UP000533017"/>
    </source>
</evidence>
<dbReference type="Proteomes" id="UP000199052">
    <property type="component" value="Unassembled WGS sequence"/>
</dbReference>
<dbReference type="EMBL" id="JACBZA010000001">
    <property type="protein sequence ID" value="NYH85103.1"/>
    <property type="molecule type" value="Genomic_DNA"/>
</dbReference>